<dbReference type="Gene3D" id="3.60.21.10">
    <property type="match status" value="1"/>
</dbReference>
<keyword evidence="2" id="KW-1185">Reference proteome</keyword>
<reference evidence="1" key="1">
    <citation type="submission" date="2023-02" db="EMBL/GenBank/DDBJ databases">
        <title>Genome of toxic invasive species Heracleum sosnowskyi carries increased number of genes despite the absence of recent whole-genome duplications.</title>
        <authorList>
            <person name="Schelkunov M."/>
            <person name="Shtratnikova V."/>
            <person name="Makarenko M."/>
            <person name="Klepikova A."/>
            <person name="Omelchenko D."/>
            <person name="Novikova G."/>
            <person name="Obukhova E."/>
            <person name="Bogdanov V."/>
            <person name="Penin A."/>
            <person name="Logacheva M."/>
        </authorList>
    </citation>
    <scope>NUCLEOTIDE SEQUENCE</scope>
    <source>
        <strain evidence="1">Hsosn_3</strain>
        <tissue evidence="1">Leaf</tissue>
    </source>
</reference>
<dbReference type="SUPFAM" id="SSF56300">
    <property type="entry name" value="Metallo-dependent phosphatases"/>
    <property type="match status" value="1"/>
</dbReference>
<name>A0AAD8GXZ5_9APIA</name>
<dbReference type="InterPro" id="IPR029052">
    <property type="entry name" value="Metallo-depent_PP-like"/>
</dbReference>
<sequence length="203" mass="22514">MTRLTEFPTRYIDYLFLGDYVDRGQHSLETISLLLALKVEYPLNVENLQRPIIMEAGSIVLMDLLWSDPTENDNVEGLRPNARGPRLVTFGGYTSEIQSAEGGNGLHEVLYFQYVHGVTSGIDVTGWNPSTDEHITSYYSIEDLIDKVHCKVALQHELFLPHRPECPLMGNVEVPIPALRPSGAASASTTSTLLVSSNLLLTD</sequence>
<reference evidence="1" key="2">
    <citation type="submission" date="2023-05" db="EMBL/GenBank/DDBJ databases">
        <authorList>
            <person name="Schelkunov M.I."/>
        </authorList>
    </citation>
    <scope>NUCLEOTIDE SEQUENCE</scope>
    <source>
        <strain evidence="1">Hsosn_3</strain>
        <tissue evidence="1">Leaf</tissue>
    </source>
</reference>
<comment type="caution">
    <text evidence="1">The sequence shown here is derived from an EMBL/GenBank/DDBJ whole genome shotgun (WGS) entry which is preliminary data.</text>
</comment>
<dbReference type="EMBL" id="JAUIZM010000011">
    <property type="protein sequence ID" value="KAK1357365.1"/>
    <property type="molecule type" value="Genomic_DNA"/>
</dbReference>
<dbReference type="Proteomes" id="UP001237642">
    <property type="component" value="Unassembled WGS sequence"/>
</dbReference>
<dbReference type="Gene3D" id="3.40.50.2000">
    <property type="entry name" value="Glycogen Phosphorylase B"/>
    <property type="match status" value="1"/>
</dbReference>
<dbReference type="PANTHER" id="PTHR46422:SF4">
    <property type="entry name" value="SERINE_THREONINE-PROTEIN PHOSPHATASE BSL3"/>
    <property type="match status" value="1"/>
</dbReference>
<organism evidence="1 2">
    <name type="scientific">Heracleum sosnowskyi</name>
    <dbReference type="NCBI Taxonomy" id="360622"/>
    <lineage>
        <taxon>Eukaryota</taxon>
        <taxon>Viridiplantae</taxon>
        <taxon>Streptophyta</taxon>
        <taxon>Embryophyta</taxon>
        <taxon>Tracheophyta</taxon>
        <taxon>Spermatophyta</taxon>
        <taxon>Magnoliopsida</taxon>
        <taxon>eudicotyledons</taxon>
        <taxon>Gunneridae</taxon>
        <taxon>Pentapetalae</taxon>
        <taxon>asterids</taxon>
        <taxon>campanulids</taxon>
        <taxon>Apiales</taxon>
        <taxon>Apiaceae</taxon>
        <taxon>Apioideae</taxon>
        <taxon>apioid superclade</taxon>
        <taxon>Tordylieae</taxon>
        <taxon>Tordyliinae</taxon>
        <taxon>Heracleum</taxon>
    </lineage>
</organism>
<dbReference type="SUPFAM" id="SSF53756">
    <property type="entry name" value="UDP-Glycosyltransferase/glycogen phosphorylase"/>
    <property type="match status" value="1"/>
</dbReference>
<protein>
    <submittedName>
        <fullName evidence="1">Uncharacterized protein</fullName>
    </submittedName>
</protein>
<evidence type="ECO:0000313" key="2">
    <source>
        <dbReference type="Proteomes" id="UP001237642"/>
    </source>
</evidence>
<accession>A0AAD8GXZ5</accession>
<gene>
    <name evidence="1" type="ORF">POM88_050621</name>
</gene>
<dbReference type="AlphaFoldDB" id="A0AAD8GXZ5"/>
<proteinExistence type="predicted"/>
<dbReference type="PANTHER" id="PTHR46422">
    <property type="entry name" value="SERINE/THREONINE-PROTEIN PHOSPHATASE BSL3"/>
    <property type="match status" value="1"/>
</dbReference>
<evidence type="ECO:0000313" key="1">
    <source>
        <dbReference type="EMBL" id="KAK1357365.1"/>
    </source>
</evidence>